<dbReference type="Gene3D" id="3.30.479.20">
    <property type="entry name" value="Elongation factor Ts, dimerisation domain"/>
    <property type="match status" value="1"/>
</dbReference>
<dbReference type="RefSeq" id="WP_062276855.1">
    <property type="nucleotide sequence ID" value="NZ_DF968179.1"/>
</dbReference>
<dbReference type="PANTHER" id="PTHR11741:SF0">
    <property type="entry name" value="ELONGATION FACTOR TS, MITOCHONDRIAL"/>
    <property type="match status" value="1"/>
</dbReference>
<name>A0A0K8P902_9CHLR</name>
<reference evidence="9" key="1">
    <citation type="journal article" date="2015" name="Genome Announc.">
        <title>Draft Genome Sequence of Anaerolineae Strain TC1, a Novel Isolate from a Methanogenic Wastewater Treatment System.</title>
        <authorList>
            <person name="Matsuura N."/>
            <person name="Tourlousse D.M."/>
            <person name="Sun L."/>
            <person name="Toyonaga M."/>
            <person name="Kuroda K."/>
            <person name="Ohashi A."/>
            <person name="Cruz R."/>
            <person name="Yamaguchi T."/>
            <person name="Sekiguchi Y."/>
        </authorList>
    </citation>
    <scope>NUCLEOTIDE SEQUENCE [LARGE SCALE GENOMIC DNA]</scope>
    <source>
        <strain evidence="9">TC1</strain>
    </source>
</reference>
<proteinExistence type="inferred from homology"/>
<evidence type="ECO:0000256" key="2">
    <source>
        <dbReference type="ARBA" id="ARBA00016956"/>
    </source>
</evidence>
<evidence type="ECO:0000259" key="8">
    <source>
        <dbReference type="Pfam" id="PF22566"/>
    </source>
</evidence>
<dbReference type="InterPro" id="IPR054109">
    <property type="entry name" value="UBA_8"/>
</dbReference>
<dbReference type="InterPro" id="IPR036402">
    <property type="entry name" value="EF-Ts_dimer_sf"/>
</dbReference>
<keyword evidence="3 6" id="KW-0251">Elongation factor</keyword>
<dbReference type="SUPFAM" id="SSF54713">
    <property type="entry name" value="Elongation factor Ts (EF-Ts), dimerisation domain"/>
    <property type="match status" value="1"/>
</dbReference>
<dbReference type="PATRIC" id="fig|1678840.3.peg.63"/>
<keyword evidence="4 6" id="KW-0648">Protein biosynthesis</keyword>
<accession>A0A0K8P902</accession>
<organism evidence="9">
    <name type="scientific">Flexilinea flocculi</name>
    <dbReference type="NCBI Taxonomy" id="1678840"/>
    <lineage>
        <taxon>Bacteria</taxon>
        <taxon>Bacillati</taxon>
        <taxon>Chloroflexota</taxon>
        <taxon>Anaerolineae</taxon>
        <taxon>Anaerolineales</taxon>
        <taxon>Anaerolineaceae</taxon>
        <taxon>Flexilinea</taxon>
    </lineage>
</organism>
<dbReference type="Pfam" id="PF00889">
    <property type="entry name" value="EF_TS"/>
    <property type="match status" value="1"/>
</dbReference>
<evidence type="ECO:0000313" key="10">
    <source>
        <dbReference type="Proteomes" id="UP000053370"/>
    </source>
</evidence>
<dbReference type="Proteomes" id="UP000053370">
    <property type="component" value="Unassembled WGS sequence"/>
</dbReference>
<evidence type="ECO:0000259" key="7">
    <source>
        <dbReference type="Pfam" id="PF00889"/>
    </source>
</evidence>
<dbReference type="STRING" id="1678840.ATC1_1151"/>
<evidence type="ECO:0000313" key="9">
    <source>
        <dbReference type="EMBL" id="GAP39132.1"/>
    </source>
</evidence>
<feature type="domain" description="Translation elongation factor EFTs/EF1B dimerisation" evidence="7">
    <location>
        <begin position="49"/>
        <end position="197"/>
    </location>
</feature>
<comment type="subcellular location">
    <subcellularLocation>
        <location evidence="6">Cytoplasm</location>
    </subcellularLocation>
</comment>
<feature type="domain" description="UBA-like" evidence="8">
    <location>
        <begin position="6"/>
        <end position="40"/>
    </location>
</feature>
<sequence length="204" mass="22491">MAISVELIKQLRESTGAGILECRKALENANGDLNAAMDFLREKGLATALKRATRDASEGVVEVYSHGGGRVGVLLELNCETDFVGRSEAFRALAHELVLQVAASSPIYIKEEDIPQDVLDHEAKIAETKAREEGKKDAIIPKIVEGALKKYKDEFVLCNQPYIRDESITIQDLLNQNIASMGENVVIRRFARFALGESTNSEEE</sequence>
<dbReference type="Gene3D" id="1.10.8.10">
    <property type="entry name" value="DNA helicase RuvA subunit, C-terminal domain"/>
    <property type="match status" value="1"/>
</dbReference>
<dbReference type="OrthoDB" id="9808348at2"/>
<keyword evidence="6" id="KW-0963">Cytoplasm</keyword>
<dbReference type="InterPro" id="IPR009060">
    <property type="entry name" value="UBA-like_sf"/>
</dbReference>
<dbReference type="Pfam" id="PF22566">
    <property type="entry name" value="UBA_8"/>
    <property type="match status" value="1"/>
</dbReference>
<comment type="function">
    <text evidence="5 6">Associates with the EF-Tu.GDP complex and induces the exchange of GDP to GTP. It remains bound to the aminoacyl-tRNA.EF-Tu.GTP complex up to the GTP hydrolysis stage on the ribosome.</text>
</comment>
<dbReference type="GO" id="GO:0005737">
    <property type="term" value="C:cytoplasm"/>
    <property type="evidence" value="ECO:0007669"/>
    <property type="project" value="UniProtKB-SubCell"/>
</dbReference>
<dbReference type="InterPro" id="IPR001816">
    <property type="entry name" value="Transl_elong_EFTs/EF1B"/>
</dbReference>
<dbReference type="SUPFAM" id="SSF46934">
    <property type="entry name" value="UBA-like"/>
    <property type="match status" value="1"/>
</dbReference>
<protein>
    <recommendedName>
        <fullName evidence="2 6">Elongation factor Ts</fullName>
        <shortName evidence="6">EF-Ts</shortName>
    </recommendedName>
</protein>
<evidence type="ECO:0000256" key="5">
    <source>
        <dbReference type="ARBA" id="ARBA00025453"/>
    </source>
</evidence>
<dbReference type="GO" id="GO:0003746">
    <property type="term" value="F:translation elongation factor activity"/>
    <property type="evidence" value="ECO:0007669"/>
    <property type="project" value="UniProtKB-UniRule"/>
</dbReference>
<dbReference type="HAMAP" id="MF_00050">
    <property type="entry name" value="EF_Ts"/>
    <property type="match status" value="1"/>
</dbReference>
<gene>
    <name evidence="6" type="primary">tsf</name>
    <name evidence="9" type="ORF">ATC1_1151</name>
</gene>
<evidence type="ECO:0000256" key="3">
    <source>
        <dbReference type="ARBA" id="ARBA00022768"/>
    </source>
</evidence>
<dbReference type="AlphaFoldDB" id="A0A0K8P902"/>
<dbReference type="EMBL" id="DF968179">
    <property type="protein sequence ID" value="GAP39132.1"/>
    <property type="molecule type" value="Genomic_DNA"/>
</dbReference>
<keyword evidence="10" id="KW-1185">Reference proteome</keyword>
<comment type="similarity">
    <text evidence="1 6">Belongs to the EF-Ts family.</text>
</comment>
<dbReference type="InterPro" id="IPR014039">
    <property type="entry name" value="Transl_elong_EFTs/EF1B_dimer"/>
</dbReference>
<dbReference type="PANTHER" id="PTHR11741">
    <property type="entry name" value="ELONGATION FACTOR TS"/>
    <property type="match status" value="1"/>
</dbReference>
<evidence type="ECO:0000256" key="1">
    <source>
        <dbReference type="ARBA" id="ARBA00005532"/>
    </source>
</evidence>
<dbReference type="CDD" id="cd14275">
    <property type="entry name" value="UBA_EF-Ts"/>
    <property type="match status" value="1"/>
</dbReference>
<evidence type="ECO:0000256" key="4">
    <source>
        <dbReference type="ARBA" id="ARBA00022917"/>
    </source>
</evidence>
<dbReference type="FunFam" id="1.10.8.10:FF:000001">
    <property type="entry name" value="Elongation factor Ts"/>
    <property type="match status" value="1"/>
</dbReference>
<dbReference type="NCBIfam" id="TIGR00116">
    <property type="entry name" value="tsf"/>
    <property type="match status" value="1"/>
</dbReference>
<evidence type="ECO:0000256" key="6">
    <source>
        <dbReference type="HAMAP-Rule" id="MF_00050"/>
    </source>
</evidence>
<feature type="region of interest" description="Involved in Mg(2+) ion dislocation from EF-Tu" evidence="6">
    <location>
        <begin position="81"/>
        <end position="84"/>
    </location>
</feature>
<dbReference type="Gene3D" id="1.10.286.20">
    <property type="match status" value="1"/>
</dbReference>